<proteinExistence type="predicted"/>
<protein>
    <submittedName>
        <fullName evidence="1">G2553 protein</fullName>
    </submittedName>
</protein>
<dbReference type="InterPro" id="IPR005344">
    <property type="entry name" value="TMEM33/Pom33"/>
</dbReference>
<name>A0ABP1FNM2_9CHLO</name>
<evidence type="ECO:0000313" key="1">
    <source>
        <dbReference type="EMBL" id="CAL5220521.1"/>
    </source>
</evidence>
<reference evidence="1 2" key="1">
    <citation type="submission" date="2024-06" db="EMBL/GenBank/DDBJ databases">
        <authorList>
            <person name="Kraege A."/>
            <person name="Thomma B."/>
        </authorList>
    </citation>
    <scope>NUCLEOTIDE SEQUENCE [LARGE SCALE GENOMIC DNA]</scope>
</reference>
<comment type="caution">
    <text evidence="1">The sequence shown here is derived from an EMBL/GenBank/DDBJ whole genome shotgun (WGS) entry which is preliminary data.</text>
</comment>
<sequence length="241" mass="27456">MPEVRPEPSAKVERILFVLHVLQLLLGLGVVQPFSSLVSTCCWDAFLAVSAIYHFYKVNFCNEWPALEQAPGARDQRMEDSITSSKYHFNMCTVFLGKPPVPLVIIPEWIVALYHAVNYSGSSFGATRVWQQYGAKLQHILSAYQEQILILSAVAEIAAGFRLLLLMLHHPWKYFVLALAYCGMHLPVRTWMPESAPYHRKVWQVVAIVARPLLQMAPLLEIMIDNLKRFHQWSLVTVVPS</sequence>
<dbReference type="Proteomes" id="UP001497392">
    <property type="component" value="Unassembled WGS sequence"/>
</dbReference>
<dbReference type="EMBL" id="CAXHTA020000004">
    <property type="protein sequence ID" value="CAL5220521.1"/>
    <property type="molecule type" value="Genomic_DNA"/>
</dbReference>
<accession>A0ABP1FNM2</accession>
<dbReference type="Pfam" id="PF03661">
    <property type="entry name" value="TMEM33_Pom33"/>
    <property type="match status" value="1"/>
</dbReference>
<organism evidence="1 2">
    <name type="scientific">Coccomyxa viridis</name>
    <dbReference type="NCBI Taxonomy" id="1274662"/>
    <lineage>
        <taxon>Eukaryota</taxon>
        <taxon>Viridiplantae</taxon>
        <taxon>Chlorophyta</taxon>
        <taxon>core chlorophytes</taxon>
        <taxon>Trebouxiophyceae</taxon>
        <taxon>Trebouxiophyceae incertae sedis</taxon>
        <taxon>Coccomyxaceae</taxon>
        <taxon>Coccomyxa</taxon>
    </lineage>
</organism>
<keyword evidence="2" id="KW-1185">Reference proteome</keyword>
<evidence type="ECO:0000313" key="2">
    <source>
        <dbReference type="Proteomes" id="UP001497392"/>
    </source>
</evidence>
<gene>
    <name evidence="1" type="primary">g2553</name>
    <name evidence="1" type="ORF">VP750_LOCUS2180</name>
</gene>